<feature type="region of interest" description="Disordered" evidence="1">
    <location>
        <begin position="143"/>
        <end position="162"/>
    </location>
</feature>
<keyword evidence="3" id="KW-1185">Reference proteome</keyword>
<dbReference type="Proteomes" id="UP001420932">
    <property type="component" value="Unassembled WGS sequence"/>
</dbReference>
<protein>
    <recommendedName>
        <fullName evidence="4">Mitochondrial glycoprotein</fullName>
    </recommendedName>
</protein>
<evidence type="ECO:0000256" key="1">
    <source>
        <dbReference type="SAM" id="MobiDB-lite"/>
    </source>
</evidence>
<proteinExistence type="predicted"/>
<dbReference type="EMBL" id="JBBNAF010000001">
    <property type="protein sequence ID" value="KAK9168320.1"/>
    <property type="molecule type" value="Genomic_DNA"/>
</dbReference>
<dbReference type="PANTHER" id="PTHR10826:SF41">
    <property type="entry name" value="MITOCHONDRIAL GLYCOPROTEIN FAMILY PROTEIN"/>
    <property type="match status" value="1"/>
</dbReference>
<evidence type="ECO:0008006" key="4">
    <source>
        <dbReference type="Google" id="ProtNLM"/>
    </source>
</evidence>
<gene>
    <name evidence="2" type="ORF">Syun_000460</name>
</gene>
<dbReference type="AlphaFoldDB" id="A0AAP0LD36"/>
<organism evidence="2 3">
    <name type="scientific">Stephania yunnanensis</name>
    <dbReference type="NCBI Taxonomy" id="152371"/>
    <lineage>
        <taxon>Eukaryota</taxon>
        <taxon>Viridiplantae</taxon>
        <taxon>Streptophyta</taxon>
        <taxon>Embryophyta</taxon>
        <taxon>Tracheophyta</taxon>
        <taxon>Spermatophyta</taxon>
        <taxon>Magnoliopsida</taxon>
        <taxon>Ranunculales</taxon>
        <taxon>Menispermaceae</taxon>
        <taxon>Menispermoideae</taxon>
        <taxon>Cissampelideae</taxon>
        <taxon>Stephania</taxon>
    </lineage>
</organism>
<evidence type="ECO:0000313" key="2">
    <source>
        <dbReference type="EMBL" id="KAK9168320.1"/>
    </source>
</evidence>
<dbReference type="InterPro" id="IPR036561">
    <property type="entry name" value="MAM33_sf"/>
</dbReference>
<dbReference type="PANTHER" id="PTHR10826">
    <property type="entry name" value="COMPLEMENT COMPONENT 1"/>
    <property type="match status" value="1"/>
</dbReference>
<sequence length="267" mass="30234">MSSATYYQSNGPESIVNPKTLHSLFELREQLWADRRTQRSSSIFDSSNTNGGAAHELLRKTFLPGARFASSSSKPSLDQDLIRVIDSEIQCAEEEEEENRNSVEETPDGFPFEIVDNRGERTVSLRREYEGEVIDVEVHMPDYVDDNEEGNDENENAEDGGESSMAMVATICKRDGTCLELGCTAYADDISIDSLIVKNADTSEDVDAYEGPEFSALDEQLQKSLHKYLEIRGIEPSTTNFLHEYMIKKDGKEYLMWLKEVKKFIEK</sequence>
<comment type="caution">
    <text evidence="2">The sequence shown here is derived from an EMBL/GenBank/DDBJ whole genome shotgun (WGS) entry which is preliminary data.</text>
</comment>
<accession>A0AAP0LD36</accession>
<dbReference type="SUPFAM" id="SSF54529">
    <property type="entry name" value="Mitochondrial glycoprotein MAM33-like"/>
    <property type="match status" value="1"/>
</dbReference>
<name>A0AAP0LD36_9MAGN</name>
<dbReference type="InterPro" id="IPR003428">
    <property type="entry name" value="MAM33"/>
</dbReference>
<dbReference type="Pfam" id="PF02330">
    <property type="entry name" value="MAM33"/>
    <property type="match status" value="1"/>
</dbReference>
<dbReference type="Gene3D" id="3.10.280.10">
    <property type="entry name" value="Mitochondrial glycoprotein"/>
    <property type="match status" value="1"/>
</dbReference>
<evidence type="ECO:0000313" key="3">
    <source>
        <dbReference type="Proteomes" id="UP001420932"/>
    </source>
</evidence>
<dbReference type="GO" id="GO:0005759">
    <property type="term" value="C:mitochondrial matrix"/>
    <property type="evidence" value="ECO:0007669"/>
    <property type="project" value="InterPro"/>
</dbReference>
<reference evidence="2 3" key="1">
    <citation type="submission" date="2024-01" db="EMBL/GenBank/DDBJ databases">
        <title>Genome assemblies of Stephania.</title>
        <authorList>
            <person name="Yang L."/>
        </authorList>
    </citation>
    <scope>NUCLEOTIDE SEQUENCE [LARGE SCALE GENOMIC DNA]</scope>
    <source>
        <strain evidence="2">YNDBR</strain>
        <tissue evidence="2">Leaf</tissue>
    </source>
</reference>
<feature type="compositionally biased region" description="Acidic residues" evidence="1">
    <location>
        <begin position="143"/>
        <end position="161"/>
    </location>
</feature>